<feature type="compositionally biased region" description="Polar residues" evidence="1">
    <location>
        <begin position="246"/>
        <end position="260"/>
    </location>
</feature>
<name>A0A9P0AJY9_BEMTA</name>
<reference evidence="2" key="1">
    <citation type="submission" date="2021-12" db="EMBL/GenBank/DDBJ databases">
        <authorList>
            <person name="King R."/>
        </authorList>
    </citation>
    <scope>NUCLEOTIDE SEQUENCE</scope>
</reference>
<evidence type="ECO:0000313" key="2">
    <source>
        <dbReference type="EMBL" id="CAH0392898.1"/>
    </source>
</evidence>
<keyword evidence="3" id="KW-1185">Reference proteome</keyword>
<dbReference type="EMBL" id="OU963868">
    <property type="protein sequence ID" value="CAH0392898.1"/>
    <property type="molecule type" value="Genomic_DNA"/>
</dbReference>
<feature type="region of interest" description="Disordered" evidence="1">
    <location>
        <begin position="199"/>
        <end position="227"/>
    </location>
</feature>
<evidence type="ECO:0000313" key="3">
    <source>
        <dbReference type="Proteomes" id="UP001152759"/>
    </source>
</evidence>
<feature type="region of interest" description="Disordered" evidence="1">
    <location>
        <begin position="243"/>
        <end position="263"/>
    </location>
</feature>
<dbReference type="AlphaFoldDB" id="A0A9P0AJY9"/>
<sequence length="409" mass="46086">MNKQGVFRGWREEYRPRAFKDSYLSAGMGWPTPSTALRSWSSLECCRVEEKDKKERAETPDLTLYGLDDQLTGIPMSLRVDAEIEARKAGEIKPKGLYFVRIKIKKGLTYMEDLRTMRSWLKLLRPKEYGRLKKEGELKLENEERGLMELAVSLTKAEFILWFKLRQIMPTKLDHTLSPAASVASLLDVTEDELERLAEERQQRKAEVPPTVGQQLPPSYGEAVTGAPKLYPDLSMVDDTAEMEHQGNQNGESAKNNSAPTVPYPAAAPRTSLARRTLSGLKVIYPNAEDYSTLGKQATPEIVRTPATPPERKVETFHPAGADLRRSLVLEGTELYLAVDDVGDATRLWMPLSSMSKLMSQRYGLDGSAPERLIVELAKRGFAYNYSNVDNARTALKHIILIREKQKTV</sequence>
<proteinExistence type="predicted"/>
<accession>A0A9P0AJY9</accession>
<protein>
    <submittedName>
        <fullName evidence="2">Uncharacterized protein</fullName>
    </submittedName>
</protein>
<dbReference type="Proteomes" id="UP001152759">
    <property type="component" value="Chromosome 7"/>
</dbReference>
<organism evidence="2 3">
    <name type="scientific">Bemisia tabaci</name>
    <name type="common">Sweetpotato whitefly</name>
    <name type="synonym">Aleurodes tabaci</name>
    <dbReference type="NCBI Taxonomy" id="7038"/>
    <lineage>
        <taxon>Eukaryota</taxon>
        <taxon>Metazoa</taxon>
        <taxon>Ecdysozoa</taxon>
        <taxon>Arthropoda</taxon>
        <taxon>Hexapoda</taxon>
        <taxon>Insecta</taxon>
        <taxon>Pterygota</taxon>
        <taxon>Neoptera</taxon>
        <taxon>Paraneoptera</taxon>
        <taxon>Hemiptera</taxon>
        <taxon>Sternorrhyncha</taxon>
        <taxon>Aleyrodoidea</taxon>
        <taxon>Aleyrodidae</taxon>
        <taxon>Aleyrodinae</taxon>
        <taxon>Bemisia</taxon>
    </lineage>
</organism>
<evidence type="ECO:0000256" key="1">
    <source>
        <dbReference type="SAM" id="MobiDB-lite"/>
    </source>
</evidence>
<gene>
    <name evidence="2" type="ORF">BEMITA_LOCUS11359</name>
</gene>